<dbReference type="EMBL" id="CP002543">
    <property type="protein sequence ID" value="ADY73692.1"/>
    <property type="molecule type" value="Genomic_DNA"/>
</dbReference>
<accession>F0S011</accession>
<dbReference type="HOGENOM" id="CLU_000604_1_22_0"/>
<dbReference type="InParanoid" id="F0S011"/>
<sequence>MEILKVENLSVKIEDRYIFKNVNLSLSEGEKIFIVGPNGTGKTTLIETIMGFIKPESGSIYLFRKKIHTENDFYKLRTTIGYIFQNPDDQLFSPTVEEELAFGPLNLGLNRKEIEKRIETVLKNLKIEHLRKRYTHQLSGGEKRIISIASVLTMEPKCLIMDEPSTGLDEKKLAYVVNFLKNTSKAVIVVTHDKELLEKLKWKTYELKDSSLTLLQRAL</sequence>
<gene>
    <name evidence="6" type="ordered locus">Dester_1054</name>
</gene>
<dbReference type="Pfam" id="PF00005">
    <property type="entry name" value="ABC_tran"/>
    <property type="match status" value="1"/>
</dbReference>
<comment type="similarity">
    <text evidence="1">Belongs to the ABC transporter superfamily.</text>
</comment>
<dbReference type="CDD" id="cd03225">
    <property type="entry name" value="ABC_cobalt_CbiO_domain1"/>
    <property type="match status" value="1"/>
</dbReference>
<dbReference type="InterPro" id="IPR015856">
    <property type="entry name" value="ABC_transpr_CbiO/EcfA_su"/>
</dbReference>
<dbReference type="GO" id="GO:0005524">
    <property type="term" value="F:ATP binding"/>
    <property type="evidence" value="ECO:0007669"/>
    <property type="project" value="UniProtKB-KW"/>
</dbReference>
<dbReference type="SUPFAM" id="SSF52540">
    <property type="entry name" value="P-loop containing nucleoside triphosphate hydrolases"/>
    <property type="match status" value="1"/>
</dbReference>
<name>F0S011_DESTD</name>
<dbReference type="Gene3D" id="3.40.50.300">
    <property type="entry name" value="P-loop containing nucleotide triphosphate hydrolases"/>
    <property type="match status" value="1"/>
</dbReference>
<reference evidence="6 7" key="1">
    <citation type="journal article" date="2011" name="Stand. Genomic Sci.">
        <title>Complete genome sequence of the thermophilic sulfur-reducer Desulfurobacterium thermolithotrophum type strain (BSA(T)) from a deep-sea hydrothermal vent.</title>
        <authorList>
            <person name="Goker M."/>
            <person name="Daligault H."/>
            <person name="Mwirichia R."/>
            <person name="Lapidus A."/>
            <person name="Lucas S."/>
            <person name="Deshpande S."/>
            <person name="Pagani I."/>
            <person name="Tapia R."/>
            <person name="Cheng J.F."/>
            <person name="Goodwin L."/>
            <person name="Pitluck S."/>
            <person name="Liolios K."/>
            <person name="Ivanova N."/>
            <person name="Mavromatis K."/>
            <person name="Mikhailova N."/>
            <person name="Pati A."/>
            <person name="Chen A."/>
            <person name="Palaniappan K."/>
            <person name="Han C."/>
            <person name="Land M."/>
            <person name="Hauser L."/>
            <person name="Pan C."/>
            <person name="Brambilla E.M."/>
            <person name="Rohde M."/>
            <person name="Spring S."/>
            <person name="Sikorski J."/>
            <person name="Wirth R."/>
            <person name="Detter J.C."/>
            <person name="Woyke T."/>
            <person name="Bristow J."/>
            <person name="Eisen J.A."/>
            <person name="Markowitz V."/>
            <person name="Hugenholtz P."/>
            <person name="Kyrpides N.C."/>
            <person name="Klenk H.P."/>
        </authorList>
    </citation>
    <scope>NUCLEOTIDE SEQUENCE [LARGE SCALE GENOMIC DNA]</scope>
    <source>
        <strain evidence="7">DSM 11699 / BSA</strain>
    </source>
</reference>
<dbReference type="Proteomes" id="UP000007102">
    <property type="component" value="Chromosome"/>
</dbReference>
<dbReference type="EC" id="3.6.3.30" evidence="6"/>
<dbReference type="GO" id="GO:0042626">
    <property type="term" value="F:ATPase-coupled transmembrane transporter activity"/>
    <property type="evidence" value="ECO:0007669"/>
    <property type="project" value="TreeGrafter"/>
</dbReference>
<dbReference type="GO" id="GO:0016887">
    <property type="term" value="F:ATP hydrolysis activity"/>
    <property type="evidence" value="ECO:0007669"/>
    <property type="project" value="InterPro"/>
</dbReference>
<keyword evidence="4" id="KW-0067">ATP-binding</keyword>
<evidence type="ECO:0000313" key="6">
    <source>
        <dbReference type="EMBL" id="ADY73692.1"/>
    </source>
</evidence>
<dbReference type="OrthoDB" id="197875at2"/>
<keyword evidence="3" id="KW-0547">Nucleotide-binding</keyword>
<dbReference type="InterPro" id="IPR050095">
    <property type="entry name" value="ECF_ABC_transporter_ATP-bd"/>
</dbReference>
<keyword evidence="7" id="KW-1185">Reference proteome</keyword>
<protein>
    <submittedName>
        <fullName evidence="6">Fe(3+)-transporting ATPase</fullName>
        <ecNumber evidence="6">3.6.3.30</ecNumber>
    </submittedName>
</protein>
<evidence type="ECO:0000259" key="5">
    <source>
        <dbReference type="PROSITE" id="PS50893"/>
    </source>
</evidence>
<dbReference type="RefSeq" id="WP_013638644.1">
    <property type="nucleotide sequence ID" value="NC_015185.1"/>
</dbReference>
<organism evidence="6 7">
    <name type="scientific">Desulfurobacterium thermolithotrophum (strain DSM 11699 / BSA)</name>
    <dbReference type="NCBI Taxonomy" id="868864"/>
    <lineage>
        <taxon>Bacteria</taxon>
        <taxon>Pseudomonadati</taxon>
        <taxon>Aquificota</taxon>
        <taxon>Aquificia</taxon>
        <taxon>Desulfurobacteriales</taxon>
        <taxon>Desulfurobacteriaceae</taxon>
        <taxon>Desulfurobacterium</taxon>
    </lineage>
</organism>
<dbReference type="InterPro" id="IPR003439">
    <property type="entry name" value="ABC_transporter-like_ATP-bd"/>
</dbReference>
<dbReference type="AlphaFoldDB" id="F0S011"/>
<evidence type="ECO:0000256" key="2">
    <source>
        <dbReference type="ARBA" id="ARBA00022448"/>
    </source>
</evidence>
<evidence type="ECO:0000256" key="4">
    <source>
        <dbReference type="ARBA" id="ARBA00022840"/>
    </source>
</evidence>
<dbReference type="InterPro" id="IPR003593">
    <property type="entry name" value="AAA+_ATPase"/>
</dbReference>
<evidence type="ECO:0000256" key="1">
    <source>
        <dbReference type="ARBA" id="ARBA00005417"/>
    </source>
</evidence>
<dbReference type="InterPro" id="IPR027417">
    <property type="entry name" value="P-loop_NTPase"/>
</dbReference>
<evidence type="ECO:0000256" key="3">
    <source>
        <dbReference type="ARBA" id="ARBA00022741"/>
    </source>
</evidence>
<dbReference type="KEGG" id="dte:Dester_1054"/>
<feature type="domain" description="ABC transporter" evidence="5">
    <location>
        <begin position="4"/>
        <end position="218"/>
    </location>
</feature>
<keyword evidence="6" id="KW-0378">Hydrolase</keyword>
<dbReference type="eggNOG" id="COG1122">
    <property type="taxonomic scope" value="Bacteria"/>
</dbReference>
<dbReference type="GO" id="GO:0043190">
    <property type="term" value="C:ATP-binding cassette (ABC) transporter complex"/>
    <property type="evidence" value="ECO:0007669"/>
    <property type="project" value="TreeGrafter"/>
</dbReference>
<proteinExistence type="inferred from homology"/>
<evidence type="ECO:0000313" key="7">
    <source>
        <dbReference type="Proteomes" id="UP000007102"/>
    </source>
</evidence>
<dbReference type="PANTHER" id="PTHR43553">
    <property type="entry name" value="HEAVY METAL TRANSPORTER"/>
    <property type="match status" value="1"/>
</dbReference>
<reference evidence="7" key="2">
    <citation type="submission" date="2011-02" db="EMBL/GenBank/DDBJ databases">
        <title>The complete genome of Desulfurobacterium thermolithotrophum DSM 11699.</title>
        <authorList>
            <consortium name="US DOE Joint Genome Institute (JGI-PGF)"/>
            <person name="Lucas S."/>
            <person name="Copeland A."/>
            <person name="Lapidus A."/>
            <person name="Bruce D."/>
            <person name="Goodwin L."/>
            <person name="Pitluck S."/>
            <person name="Kyrpides N."/>
            <person name="Mavromatis K."/>
            <person name="Pagani I."/>
            <person name="Ivanova N."/>
            <person name="Mikhailova N."/>
            <person name="Daligault H."/>
            <person name="Detter J.C."/>
            <person name="Tapia R."/>
            <person name="Han C."/>
            <person name="Land M."/>
            <person name="Hauser L."/>
            <person name="Markowitz V."/>
            <person name="Cheng J.-F."/>
            <person name="Hugenholtz P."/>
            <person name="Woyke T."/>
            <person name="Wu D."/>
            <person name="Spring S."/>
            <person name="Brambilla E."/>
            <person name="Klenk H.-P."/>
            <person name="Eisen J.A."/>
        </authorList>
    </citation>
    <scope>NUCLEOTIDE SEQUENCE [LARGE SCALE GENOMIC DNA]</scope>
    <source>
        <strain evidence="7">DSM 11699 / BSA</strain>
    </source>
</reference>
<dbReference type="STRING" id="868864.Dester_1054"/>
<dbReference type="PANTHER" id="PTHR43553:SF24">
    <property type="entry name" value="ENERGY-COUPLING FACTOR TRANSPORTER ATP-BINDING PROTEIN ECFA1"/>
    <property type="match status" value="1"/>
</dbReference>
<dbReference type="PROSITE" id="PS50893">
    <property type="entry name" value="ABC_TRANSPORTER_2"/>
    <property type="match status" value="1"/>
</dbReference>
<keyword evidence="2" id="KW-0813">Transport</keyword>
<dbReference type="SMART" id="SM00382">
    <property type="entry name" value="AAA"/>
    <property type="match status" value="1"/>
</dbReference>